<dbReference type="PANTHER" id="PTHR46915">
    <property type="entry name" value="UBIQUITIN-LIKE PROTEASE 4-RELATED"/>
    <property type="match status" value="1"/>
</dbReference>
<keyword evidence="3" id="KW-0378">Hydrolase</keyword>
<evidence type="ECO:0000256" key="4">
    <source>
        <dbReference type="ARBA" id="ARBA00022807"/>
    </source>
</evidence>
<dbReference type="Pfam" id="PF02902">
    <property type="entry name" value="Peptidase_C48"/>
    <property type="match status" value="1"/>
</dbReference>
<dbReference type="SUPFAM" id="SSF54001">
    <property type="entry name" value="Cysteine proteinases"/>
    <property type="match status" value="1"/>
</dbReference>
<dbReference type="Gene3D" id="3.30.310.130">
    <property type="entry name" value="Ubiquitin-related"/>
    <property type="match status" value="1"/>
</dbReference>
<keyword evidence="2" id="KW-0645">Protease</keyword>
<dbReference type="Gene3D" id="1.10.418.20">
    <property type="match status" value="1"/>
</dbReference>
<protein>
    <recommendedName>
        <fullName evidence="6">Ubiquitin-like protease family profile domain-containing protein</fullName>
    </recommendedName>
</protein>
<reference evidence="7 8" key="1">
    <citation type="journal article" date="2023" name="Hortic Res">
        <title>The complete reference genome for grapevine (Vitis vinifera L.) genetics and breeding.</title>
        <authorList>
            <person name="Shi X."/>
            <person name="Cao S."/>
            <person name="Wang X."/>
            <person name="Huang S."/>
            <person name="Wang Y."/>
            <person name="Liu Z."/>
            <person name="Liu W."/>
            <person name="Leng X."/>
            <person name="Peng Y."/>
            <person name="Wang N."/>
            <person name="Wang Y."/>
            <person name="Ma Z."/>
            <person name="Xu X."/>
            <person name="Zhang F."/>
            <person name="Xue H."/>
            <person name="Zhong H."/>
            <person name="Wang Y."/>
            <person name="Zhang K."/>
            <person name="Velt A."/>
            <person name="Avia K."/>
            <person name="Holtgrawe D."/>
            <person name="Grimplet J."/>
            <person name="Matus J.T."/>
            <person name="Ware D."/>
            <person name="Wu X."/>
            <person name="Wang H."/>
            <person name="Liu C."/>
            <person name="Fang Y."/>
            <person name="Rustenholz C."/>
            <person name="Cheng Z."/>
            <person name="Xiao H."/>
            <person name="Zhou Y."/>
        </authorList>
    </citation>
    <scope>NUCLEOTIDE SEQUENCE [LARGE SCALE GENOMIC DNA]</scope>
    <source>
        <strain evidence="8">cv. Pinot noir / PN40024</strain>
        <tissue evidence="7">Leaf</tissue>
    </source>
</reference>
<evidence type="ECO:0000256" key="5">
    <source>
        <dbReference type="SAM" id="MobiDB-lite"/>
    </source>
</evidence>
<feature type="domain" description="Ubiquitin-like protease family profile" evidence="6">
    <location>
        <begin position="309"/>
        <end position="502"/>
    </location>
</feature>
<dbReference type="PANTHER" id="PTHR46915:SF2">
    <property type="entry name" value="UBIQUITIN-LIKE PROTEASE 4"/>
    <property type="match status" value="1"/>
</dbReference>
<dbReference type="InterPro" id="IPR038765">
    <property type="entry name" value="Papain-like_cys_pep_sf"/>
</dbReference>
<evidence type="ECO:0000313" key="8">
    <source>
        <dbReference type="Proteomes" id="UP001227230"/>
    </source>
</evidence>
<comment type="similarity">
    <text evidence="1">Belongs to the peptidase C48 family.</text>
</comment>
<dbReference type="PROSITE" id="PS50600">
    <property type="entry name" value="ULP_PROTEASE"/>
    <property type="match status" value="1"/>
</dbReference>
<feature type="compositionally biased region" description="Polar residues" evidence="5">
    <location>
        <begin position="116"/>
        <end position="143"/>
    </location>
</feature>
<feature type="region of interest" description="Disordered" evidence="5">
    <location>
        <begin position="178"/>
        <end position="226"/>
    </location>
</feature>
<sequence>MEEEEKKEKRPLDLNWETLLPSQDDEPPLVLVVEQESPTIEEPQQQQQTQRDDVEYKTDHELNELITRQSSYLESLAPKLPDKGAKLRVNLQRLMDERERRKLCRVEKDADICEKPTQSHNSSFCGASEGSRQVTPSSQAHPQSSFASHLCRMMDENEADCRTVDAFDKELLQLRRCDRRKMKMNGQHSHRGRQRTRQSLREASIQSSSSISLDRDKNICSNGDQKGRAASTCSLRHLSENLPVCSPKKRSASQVLPSNDSRQRKGQTVVLLDEEEPQLIETNQQATKITERMKETKIYYPSREDPESVEILFSDIDCLAPQAYLTSPIMNFYIQYLQQPVSPTDRAPCNYHFFNTYFYKKLKEALSYKGSDKETSFIKFRRWWKGVNIFQKAYILLPIHQDHHWSLVIICIPDKEDEAGPIILHLDSLGLHYSRPIFDDIKSYLKEEWKYLNQEADSADLPIADRIWKHLPRRIEEKVIAVPQQKNDYDCGLFVLFFMERFIEEAPERLKKKDLAMFGKQWFKPEEASGLRVKIRNLLMKELQNASENN</sequence>
<proteinExistence type="inferred from homology"/>
<feature type="region of interest" description="Disordered" evidence="5">
    <location>
        <begin position="115"/>
        <end position="143"/>
    </location>
</feature>
<feature type="compositionally biased region" description="Basic and acidic residues" evidence="5">
    <location>
        <begin position="1"/>
        <end position="12"/>
    </location>
</feature>
<gene>
    <name evidence="7" type="ORF">VitviT2T_000751</name>
</gene>
<organism evidence="7 8">
    <name type="scientific">Vitis vinifera</name>
    <name type="common">Grape</name>
    <dbReference type="NCBI Taxonomy" id="29760"/>
    <lineage>
        <taxon>Eukaryota</taxon>
        <taxon>Viridiplantae</taxon>
        <taxon>Streptophyta</taxon>
        <taxon>Embryophyta</taxon>
        <taxon>Tracheophyta</taxon>
        <taxon>Spermatophyta</taxon>
        <taxon>Magnoliopsida</taxon>
        <taxon>eudicotyledons</taxon>
        <taxon>Gunneridae</taxon>
        <taxon>Pentapetalae</taxon>
        <taxon>rosids</taxon>
        <taxon>Vitales</taxon>
        <taxon>Vitaceae</taxon>
        <taxon>Viteae</taxon>
        <taxon>Vitis</taxon>
    </lineage>
</organism>
<evidence type="ECO:0000256" key="3">
    <source>
        <dbReference type="ARBA" id="ARBA00022801"/>
    </source>
</evidence>
<evidence type="ECO:0000313" key="7">
    <source>
        <dbReference type="EMBL" id="WJZ80877.1"/>
    </source>
</evidence>
<evidence type="ECO:0000256" key="1">
    <source>
        <dbReference type="ARBA" id="ARBA00005234"/>
    </source>
</evidence>
<evidence type="ECO:0000256" key="2">
    <source>
        <dbReference type="ARBA" id="ARBA00022670"/>
    </source>
</evidence>
<keyword evidence="8" id="KW-1185">Reference proteome</keyword>
<keyword evidence="4" id="KW-0788">Thiol protease</keyword>
<dbReference type="Proteomes" id="UP001227230">
    <property type="component" value="Chromosome 1"/>
</dbReference>
<name>A0ABY9BDG6_VITVI</name>
<feature type="compositionally biased region" description="Low complexity" evidence="5">
    <location>
        <begin position="201"/>
        <end position="212"/>
    </location>
</feature>
<dbReference type="EMBL" id="CP126648">
    <property type="protein sequence ID" value="WJZ80877.1"/>
    <property type="molecule type" value="Genomic_DNA"/>
</dbReference>
<accession>A0ABY9BDG6</accession>
<feature type="compositionally biased region" description="Basic residues" evidence="5">
    <location>
        <begin position="178"/>
        <end position="198"/>
    </location>
</feature>
<evidence type="ECO:0000259" key="6">
    <source>
        <dbReference type="PROSITE" id="PS50600"/>
    </source>
</evidence>
<feature type="region of interest" description="Disordered" evidence="5">
    <location>
        <begin position="1"/>
        <end position="27"/>
    </location>
</feature>
<feature type="region of interest" description="Disordered" evidence="5">
    <location>
        <begin position="246"/>
        <end position="265"/>
    </location>
</feature>
<dbReference type="InterPro" id="IPR003653">
    <property type="entry name" value="Peptidase_C48_C"/>
</dbReference>